<dbReference type="AlphaFoldDB" id="A0A158HAH4"/>
<reference evidence="3 4" key="1">
    <citation type="submission" date="2016-01" db="EMBL/GenBank/DDBJ databases">
        <authorList>
            <person name="Oliw E.H."/>
        </authorList>
    </citation>
    <scope>NUCLEOTIDE SEQUENCE [LARGE SCALE GENOMIC DNA]</scope>
    <source>
        <strain evidence="3">LMG 27134</strain>
    </source>
</reference>
<evidence type="ECO:0008006" key="6">
    <source>
        <dbReference type="Google" id="ProtNLM"/>
    </source>
</evidence>
<keyword evidence="1" id="KW-0812">Transmembrane</keyword>
<evidence type="ECO:0000313" key="5">
    <source>
        <dbReference type="Proteomes" id="UP001620514"/>
    </source>
</evidence>
<dbReference type="EMBL" id="JBIYDN010000007">
    <property type="protein sequence ID" value="MFK4442653.1"/>
    <property type="molecule type" value="Genomic_DNA"/>
</dbReference>
<protein>
    <recommendedName>
        <fullName evidence="6">DUF998 domain-containing protein</fullName>
    </recommendedName>
</protein>
<keyword evidence="5" id="KW-1185">Reference proteome</keyword>
<proteinExistence type="predicted"/>
<reference evidence="2 5" key="3">
    <citation type="submission" date="2024-11" db="EMBL/GenBank/DDBJ databases">
        <title>Using genomics to understand microbial adaptation to soil warming.</title>
        <authorList>
            <person name="Deangelis K.M. PhD."/>
        </authorList>
    </citation>
    <scope>NUCLEOTIDE SEQUENCE [LARGE SCALE GENOMIC DNA]</scope>
    <source>
        <strain evidence="2 5">GAS97</strain>
    </source>
</reference>
<dbReference type="Proteomes" id="UP000054683">
    <property type="component" value="Unassembled WGS sequence"/>
</dbReference>
<evidence type="ECO:0000313" key="3">
    <source>
        <dbReference type="EMBL" id="SAL40989.1"/>
    </source>
</evidence>
<feature type="transmembrane region" description="Helical" evidence="1">
    <location>
        <begin position="12"/>
        <end position="31"/>
    </location>
</feature>
<accession>A0A158HAH4</accession>
<reference evidence="2" key="2">
    <citation type="submission" date="2024-10" db="EMBL/GenBank/DDBJ databases">
        <authorList>
            <person name="Deangelis K."/>
            <person name="Huntemann M."/>
            <person name="Clum A."/>
            <person name="Wang J."/>
            <person name="Palaniappan K."/>
            <person name="Ritter S."/>
            <person name="Chen I.-M."/>
            <person name="Stamatis D."/>
            <person name="Reddy T."/>
            <person name="O'Malley R."/>
            <person name="Daum C."/>
            <person name="Ng V."/>
            <person name="Ivanova N."/>
            <person name="Kyrpides N."/>
            <person name="Woyke T."/>
        </authorList>
    </citation>
    <scope>NUCLEOTIDE SEQUENCE</scope>
    <source>
        <strain evidence="2">GAS97</strain>
    </source>
</reference>
<evidence type="ECO:0000313" key="4">
    <source>
        <dbReference type="Proteomes" id="UP000054683"/>
    </source>
</evidence>
<organism evidence="3 4">
    <name type="scientific">Caballeronia udeis</name>
    <dbReference type="NCBI Taxonomy" id="1232866"/>
    <lineage>
        <taxon>Bacteria</taxon>
        <taxon>Pseudomonadati</taxon>
        <taxon>Pseudomonadota</taxon>
        <taxon>Betaproteobacteria</taxon>
        <taxon>Burkholderiales</taxon>
        <taxon>Burkholderiaceae</taxon>
        <taxon>Caballeronia</taxon>
    </lineage>
</organism>
<keyword evidence="1" id="KW-1133">Transmembrane helix</keyword>
<feature type="transmembrane region" description="Helical" evidence="1">
    <location>
        <begin position="43"/>
        <end position="61"/>
    </location>
</feature>
<name>A0A158HAH4_9BURK</name>
<sequence>MKFPAGSVQALSSAASTVFSIGIVFLGYWGIHEGSHWRSGDISVALLALAGFACLGAVPWLATSPTEHPDDESRLRLARHAFLGGVAALWLAIVVSVFTQQ</sequence>
<dbReference type="Proteomes" id="UP001620514">
    <property type="component" value="Unassembled WGS sequence"/>
</dbReference>
<evidence type="ECO:0000313" key="2">
    <source>
        <dbReference type="EMBL" id="MFK4442653.1"/>
    </source>
</evidence>
<feature type="transmembrane region" description="Helical" evidence="1">
    <location>
        <begin position="81"/>
        <end position="99"/>
    </location>
</feature>
<keyword evidence="1" id="KW-0472">Membrane</keyword>
<evidence type="ECO:0000256" key="1">
    <source>
        <dbReference type="SAM" id="Phobius"/>
    </source>
</evidence>
<dbReference type="RefSeq" id="WP_062087910.1">
    <property type="nucleotide sequence ID" value="NZ_FCOK02000027.1"/>
</dbReference>
<dbReference type="EMBL" id="FCOK02000027">
    <property type="protein sequence ID" value="SAL40989.1"/>
    <property type="molecule type" value="Genomic_DNA"/>
</dbReference>
<dbReference type="OrthoDB" id="9101173at2"/>
<gene>
    <name evidence="2" type="ORF">ABH943_002669</name>
    <name evidence="3" type="ORF">AWB69_04143</name>
</gene>